<dbReference type="Pfam" id="PF01418">
    <property type="entry name" value="HTH_6"/>
    <property type="match status" value="1"/>
</dbReference>
<dbReference type="Gene3D" id="1.10.10.10">
    <property type="entry name" value="Winged helix-like DNA-binding domain superfamily/Winged helix DNA-binding domain"/>
    <property type="match status" value="1"/>
</dbReference>
<dbReference type="OrthoDB" id="3770404at2"/>
<keyword evidence="1" id="KW-0805">Transcription regulation</keyword>
<feature type="domain" description="HTH rpiR-type" evidence="5">
    <location>
        <begin position="42"/>
        <end position="118"/>
    </location>
</feature>
<dbReference type="EMBL" id="VMNW02000074">
    <property type="protein sequence ID" value="KAA9153602.1"/>
    <property type="molecule type" value="Genomic_DNA"/>
</dbReference>
<accession>A0A5N0US89</accession>
<organism evidence="7 8">
    <name type="scientific">Amycolatopsis acidicola</name>
    <dbReference type="NCBI Taxonomy" id="2596893"/>
    <lineage>
        <taxon>Bacteria</taxon>
        <taxon>Bacillati</taxon>
        <taxon>Actinomycetota</taxon>
        <taxon>Actinomycetes</taxon>
        <taxon>Pseudonocardiales</taxon>
        <taxon>Pseudonocardiaceae</taxon>
        <taxon>Amycolatopsis</taxon>
    </lineage>
</organism>
<evidence type="ECO:0000313" key="8">
    <source>
        <dbReference type="Proteomes" id="UP000319769"/>
    </source>
</evidence>
<dbReference type="AlphaFoldDB" id="A0A5N0US89"/>
<evidence type="ECO:0000313" key="7">
    <source>
        <dbReference type="EMBL" id="KAA9153602.1"/>
    </source>
</evidence>
<proteinExistence type="predicted"/>
<dbReference type="Gene3D" id="3.40.50.10490">
    <property type="entry name" value="Glucose-6-phosphate isomerase like protein, domain 1"/>
    <property type="match status" value="1"/>
</dbReference>
<gene>
    <name evidence="7" type="ORF">FPZ12_034030</name>
</gene>
<protein>
    <submittedName>
        <fullName evidence="7">MurR/RpiR family transcriptional regulator</fullName>
    </submittedName>
</protein>
<dbReference type="InterPro" id="IPR046348">
    <property type="entry name" value="SIS_dom_sf"/>
</dbReference>
<dbReference type="GO" id="GO:0097367">
    <property type="term" value="F:carbohydrate derivative binding"/>
    <property type="evidence" value="ECO:0007669"/>
    <property type="project" value="InterPro"/>
</dbReference>
<dbReference type="GO" id="GO:1901135">
    <property type="term" value="P:carbohydrate derivative metabolic process"/>
    <property type="evidence" value="ECO:0007669"/>
    <property type="project" value="InterPro"/>
</dbReference>
<dbReference type="PROSITE" id="PS51071">
    <property type="entry name" value="HTH_RPIR"/>
    <property type="match status" value="1"/>
</dbReference>
<evidence type="ECO:0000259" key="6">
    <source>
        <dbReference type="PROSITE" id="PS51464"/>
    </source>
</evidence>
<keyword evidence="2" id="KW-0238">DNA-binding</keyword>
<comment type="caution">
    <text evidence="7">The sequence shown here is derived from an EMBL/GenBank/DDBJ whole genome shotgun (WGS) entry which is preliminary data.</text>
</comment>
<evidence type="ECO:0000256" key="3">
    <source>
        <dbReference type="ARBA" id="ARBA00023163"/>
    </source>
</evidence>
<dbReference type="InterPro" id="IPR000281">
    <property type="entry name" value="HTH_RpiR"/>
</dbReference>
<keyword evidence="8" id="KW-1185">Reference proteome</keyword>
<sequence length="321" mass="33604">MTHPGTRRPGEARERETAGTLQRERRGAGVTETSAREQRVPGAVAERARAALGSLPRGEARAVQALLAQGSDVIRVSVSEIAAAAGTGVGTVVRACQSLGFKGFQDAKIALTQDLAPLVGERSPEHIDRGDRPAEVLAKLAASSAEALSRTPVSVDGEALARAVELLRAAPRVLLLGVGTSSPLTQDMAYRLLTIGISAEAPSDVHVQHVRARLLRQGDVAVAVSHTGSTRETVNAARGAHEAGASVVAVTSFSTTPLTEIADVALVAGGLETRYRVEAMTSRLAHLVVLDSLLISLVLAEPERSETAQKLLADVLAEHRF</sequence>
<dbReference type="InterPro" id="IPR047640">
    <property type="entry name" value="RpiR-like"/>
</dbReference>
<feature type="compositionally biased region" description="Basic and acidic residues" evidence="4">
    <location>
        <begin position="8"/>
        <end position="27"/>
    </location>
</feature>
<dbReference type="PROSITE" id="PS51464">
    <property type="entry name" value="SIS"/>
    <property type="match status" value="1"/>
</dbReference>
<evidence type="ECO:0000259" key="5">
    <source>
        <dbReference type="PROSITE" id="PS51071"/>
    </source>
</evidence>
<reference evidence="7" key="1">
    <citation type="submission" date="2019-09" db="EMBL/GenBank/DDBJ databases">
        <authorList>
            <person name="Teo W.F.A."/>
            <person name="Duangmal K."/>
        </authorList>
    </citation>
    <scope>NUCLEOTIDE SEQUENCE [LARGE SCALE GENOMIC DNA]</scope>
    <source>
        <strain evidence="7">K81G1</strain>
    </source>
</reference>
<dbReference type="InterPro" id="IPR035472">
    <property type="entry name" value="RpiR-like_SIS"/>
</dbReference>
<feature type="domain" description="SIS" evidence="6">
    <location>
        <begin position="163"/>
        <end position="305"/>
    </location>
</feature>
<feature type="region of interest" description="Disordered" evidence="4">
    <location>
        <begin position="1"/>
        <end position="42"/>
    </location>
</feature>
<name>A0A5N0US89_9PSEU</name>
<dbReference type="PANTHER" id="PTHR30514">
    <property type="entry name" value="GLUCOKINASE"/>
    <property type="match status" value="1"/>
</dbReference>
<dbReference type="Pfam" id="PF01380">
    <property type="entry name" value="SIS"/>
    <property type="match status" value="1"/>
</dbReference>
<dbReference type="Proteomes" id="UP000319769">
    <property type="component" value="Unassembled WGS sequence"/>
</dbReference>
<dbReference type="InterPro" id="IPR001347">
    <property type="entry name" value="SIS_dom"/>
</dbReference>
<evidence type="ECO:0000256" key="2">
    <source>
        <dbReference type="ARBA" id="ARBA00023125"/>
    </source>
</evidence>
<dbReference type="InterPro" id="IPR036388">
    <property type="entry name" value="WH-like_DNA-bd_sf"/>
</dbReference>
<evidence type="ECO:0000256" key="1">
    <source>
        <dbReference type="ARBA" id="ARBA00023015"/>
    </source>
</evidence>
<dbReference type="PANTHER" id="PTHR30514:SF1">
    <property type="entry name" value="HTH-TYPE TRANSCRIPTIONAL REGULATOR HEXR-RELATED"/>
    <property type="match status" value="1"/>
</dbReference>
<dbReference type="CDD" id="cd05013">
    <property type="entry name" value="SIS_RpiR"/>
    <property type="match status" value="1"/>
</dbReference>
<dbReference type="SUPFAM" id="SSF46689">
    <property type="entry name" value="Homeodomain-like"/>
    <property type="match status" value="1"/>
</dbReference>
<dbReference type="GO" id="GO:0003677">
    <property type="term" value="F:DNA binding"/>
    <property type="evidence" value="ECO:0007669"/>
    <property type="project" value="UniProtKB-KW"/>
</dbReference>
<keyword evidence="3" id="KW-0804">Transcription</keyword>
<dbReference type="SUPFAM" id="SSF53697">
    <property type="entry name" value="SIS domain"/>
    <property type="match status" value="1"/>
</dbReference>
<evidence type="ECO:0000256" key="4">
    <source>
        <dbReference type="SAM" id="MobiDB-lite"/>
    </source>
</evidence>
<dbReference type="InterPro" id="IPR009057">
    <property type="entry name" value="Homeodomain-like_sf"/>
</dbReference>
<dbReference type="GO" id="GO:0003700">
    <property type="term" value="F:DNA-binding transcription factor activity"/>
    <property type="evidence" value="ECO:0007669"/>
    <property type="project" value="InterPro"/>
</dbReference>